<proteinExistence type="predicted"/>
<organism evidence="1 2">
    <name type="scientific">Curtobacterium citreum</name>
    <dbReference type="NCBI Taxonomy" id="2036"/>
    <lineage>
        <taxon>Bacteria</taxon>
        <taxon>Bacillati</taxon>
        <taxon>Actinomycetota</taxon>
        <taxon>Actinomycetes</taxon>
        <taxon>Micrococcales</taxon>
        <taxon>Microbacteriaceae</taxon>
        <taxon>Curtobacterium</taxon>
    </lineage>
</organism>
<dbReference type="EMBL" id="JABMCG010000126">
    <property type="protein sequence ID" value="NUU29834.1"/>
    <property type="molecule type" value="Genomic_DNA"/>
</dbReference>
<dbReference type="Proteomes" id="UP000539146">
    <property type="component" value="Unassembled WGS sequence"/>
</dbReference>
<evidence type="ECO:0000313" key="1">
    <source>
        <dbReference type="EMBL" id="NUU29834.1"/>
    </source>
</evidence>
<gene>
    <name evidence="1" type="ORF">HP467_17220</name>
</gene>
<sequence>MRETLERELIGSGERRLAFVTHGTAGTDQVITVASGDERWRGHGSDVFSALESVRRALEASGWLLAVEGARRDAVVSRMSRQMSAGTQVYRVRSGLPADFPTRDALAPNDEDLATVDEQRTATEAWFASLRERS</sequence>
<evidence type="ECO:0000313" key="2">
    <source>
        <dbReference type="Proteomes" id="UP000539146"/>
    </source>
</evidence>
<protein>
    <submittedName>
        <fullName evidence="1">Uncharacterized protein</fullName>
    </submittedName>
</protein>
<comment type="caution">
    <text evidence="1">The sequence shown here is derived from an EMBL/GenBank/DDBJ whole genome shotgun (WGS) entry which is preliminary data.</text>
</comment>
<name>A0A850DWP8_9MICO</name>
<dbReference type="RefSeq" id="WP_175326936.1">
    <property type="nucleotide sequence ID" value="NZ_BAAAWP010000001.1"/>
</dbReference>
<reference evidence="1 2" key="1">
    <citation type="submission" date="2020-05" db="EMBL/GenBank/DDBJ databases">
        <title>Genome Sequencing of Type Strains.</title>
        <authorList>
            <person name="Lemaire J.F."/>
            <person name="Inderbitzin P."/>
            <person name="Gregorio O.A."/>
            <person name="Collins S.B."/>
            <person name="Wespe N."/>
            <person name="Knight-Connoni V."/>
        </authorList>
    </citation>
    <scope>NUCLEOTIDE SEQUENCE [LARGE SCALE GENOMIC DNA]</scope>
    <source>
        <strain evidence="1 2">DSM 20512</strain>
    </source>
</reference>
<accession>A0A850DWP8</accession>
<dbReference type="AlphaFoldDB" id="A0A850DWP8"/>